<accession>A0AA38C5I8</accession>
<comment type="caution">
    <text evidence="1">The sequence shown here is derived from an EMBL/GenBank/DDBJ whole genome shotgun (WGS) entry which is preliminary data.</text>
</comment>
<gene>
    <name evidence="1" type="ORF">KI387_043317</name>
</gene>
<evidence type="ECO:0000313" key="2">
    <source>
        <dbReference type="Proteomes" id="UP000824469"/>
    </source>
</evidence>
<organism evidence="1 2">
    <name type="scientific">Taxus chinensis</name>
    <name type="common">Chinese yew</name>
    <name type="synonym">Taxus wallichiana var. chinensis</name>
    <dbReference type="NCBI Taxonomy" id="29808"/>
    <lineage>
        <taxon>Eukaryota</taxon>
        <taxon>Viridiplantae</taxon>
        <taxon>Streptophyta</taxon>
        <taxon>Embryophyta</taxon>
        <taxon>Tracheophyta</taxon>
        <taxon>Spermatophyta</taxon>
        <taxon>Pinopsida</taxon>
        <taxon>Pinidae</taxon>
        <taxon>Conifers II</taxon>
        <taxon>Cupressales</taxon>
        <taxon>Taxaceae</taxon>
        <taxon>Taxus</taxon>
    </lineage>
</organism>
<dbReference type="AlphaFoldDB" id="A0AA38C5I8"/>
<keyword evidence="2" id="KW-1185">Reference proteome</keyword>
<feature type="non-terminal residue" evidence="1">
    <location>
        <position position="50"/>
    </location>
</feature>
<proteinExistence type="predicted"/>
<sequence>MWVRDSNGIGHNALITSRTNEKLLLEKQSRVHCVKDDDPKAQILYEDEPM</sequence>
<protein>
    <submittedName>
        <fullName evidence="1">Uncharacterized protein</fullName>
    </submittedName>
</protein>
<dbReference type="Proteomes" id="UP000824469">
    <property type="component" value="Unassembled WGS sequence"/>
</dbReference>
<dbReference type="EMBL" id="JAHRHJ020003578">
    <property type="protein sequence ID" value="KAH9291494.1"/>
    <property type="molecule type" value="Genomic_DNA"/>
</dbReference>
<evidence type="ECO:0000313" key="1">
    <source>
        <dbReference type="EMBL" id="KAH9291494.1"/>
    </source>
</evidence>
<reference evidence="1 2" key="1">
    <citation type="journal article" date="2021" name="Nat. Plants">
        <title>The Taxus genome provides insights into paclitaxel biosynthesis.</title>
        <authorList>
            <person name="Xiong X."/>
            <person name="Gou J."/>
            <person name="Liao Q."/>
            <person name="Li Y."/>
            <person name="Zhou Q."/>
            <person name="Bi G."/>
            <person name="Li C."/>
            <person name="Du R."/>
            <person name="Wang X."/>
            <person name="Sun T."/>
            <person name="Guo L."/>
            <person name="Liang H."/>
            <person name="Lu P."/>
            <person name="Wu Y."/>
            <person name="Zhang Z."/>
            <person name="Ro D.K."/>
            <person name="Shang Y."/>
            <person name="Huang S."/>
            <person name="Yan J."/>
        </authorList>
    </citation>
    <scope>NUCLEOTIDE SEQUENCE [LARGE SCALE GENOMIC DNA]</scope>
    <source>
        <strain evidence="1">Ta-2019</strain>
    </source>
</reference>
<name>A0AA38C5I8_TAXCH</name>